<dbReference type="Proteomes" id="UP000602260">
    <property type="component" value="Unassembled WGS sequence"/>
</dbReference>
<dbReference type="InterPro" id="IPR000424">
    <property type="entry name" value="Primosome_PriB/ssb"/>
</dbReference>
<dbReference type="NCBIfam" id="NF004476">
    <property type="entry name" value="PRK05813.1"/>
    <property type="match status" value="1"/>
</dbReference>
<evidence type="ECO:0000256" key="2">
    <source>
        <dbReference type="PROSITE-ProRule" id="PRU00252"/>
    </source>
</evidence>
<dbReference type="SUPFAM" id="SSF50249">
    <property type="entry name" value="Nucleic acid-binding proteins"/>
    <property type="match status" value="1"/>
</dbReference>
<gene>
    <name evidence="3" type="ORF">H8S55_05130</name>
</gene>
<organism evidence="3 4">
    <name type="scientific">Flintibacter faecis</name>
    <dbReference type="NCBI Taxonomy" id="2763047"/>
    <lineage>
        <taxon>Bacteria</taxon>
        <taxon>Bacillati</taxon>
        <taxon>Bacillota</taxon>
        <taxon>Clostridia</taxon>
        <taxon>Eubacteriales</taxon>
        <taxon>Flintibacter</taxon>
    </lineage>
</organism>
<dbReference type="RefSeq" id="WP_186878070.1">
    <property type="nucleotide sequence ID" value="NZ_JACOPN010000003.1"/>
</dbReference>
<dbReference type="CDD" id="cd04496">
    <property type="entry name" value="SSB_OBF"/>
    <property type="match status" value="1"/>
</dbReference>
<reference evidence="3" key="1">
    <citation type="submission" date="2020-08" db="EMBL/GenBank/DDBJ databases">
        <title>Genome public.</title>
        <authorList>
            <person name="Liu C."/>
            <person name="Sun Q."/>
        </authorList>
    </citation>
    <scope>NUCLEOTIDE SEQUENCE</scope>
    <source>
        <strain evidence="3">BX5</strain>
    </source>
</reference>
<name>A0A8J6J318_9FIRM</name>
<dbReference type="Gene3D" id="2.40.50.140">
    <property type="entry name" value="Nucleic acid-binding proteins"/>
    <property type="match status" value="2"/>
</dbReference>
<dbReference type="AlphaFoldDB" id="A0A8J6J318"/>
<dbReference type="EMBL" id="JACOPN010000003">
    <property type="protein sequence ID" value="MBC5716706.1"/>
    <property type="molecule type" value="Genomic_DNA"/>
</dbReference>
<keyword evidence="4" id="KW-1185">Reference proteome</keyword>
<keyword evidence="1 2" id="KW-0238">DNA-binding</keyword>
<evidence type="ECO:0000256" key="1">
    <source>
        <dbReference type="ARBA" id="ARBA00023125"/>
    </source>
</evidence>
<dbReference type="PROSITE" id="PS50935">
    <property type="entry name" value="SSB"/>
    <property type="match status" value="1"/>
</dbReference>
<accession>A0A8J6J318</accession>
<proteinExistence type="predicted"/>
<sequence>MRPTPADLNRIRLHGRLEAAPVLSHENHGVAFYLFPLAVARLSGVEDRLHVVLPDGLLSQLGPPVLGQEVTVAGEVRTFNNRSGPGSKLVISTFARSVLPCSGPDENRLELTGTLCKPPALRSTPLGRTICDMILAVNRRYSRADYLPCIAWGSLAHLCGSLTVGNRVRLTGRLQSRLYSKTIEGRLEERTAFEVSIMSLTQEEVSSPPEPVLLHTQAAHAEGGL</sequence>
<dbReference type="Pfam" id="PF00436">
    <property type="entry name" value="SSB"/>
    <property type="match status" value="1"/>
</dbReference>
<evidence type="ECO:0000313" key="4">
    <source>
        <dbReference type="Proteomes" id="UP000602260"/>
    </source>
</evidence>
<comment type="caution">
    <text evidence="3">The sequence shown here is derived from an EMBL/GenBank/DDBJ whole genome shotgun (WGS) entry which is preliminary data.</text>
</comment>
<dbReference type="GO" id="GO:0003697">
    <property type="term" value="F:single-stranded DNA binding"/>
    <property type="evidence" value="ECO:0007669"/>
    <property type="project" value="InterPro"/>
</dbReference>
<evidence type="ECO:0000313" key="3">
    <source>
        <dbReference type="EMBL" id="MBC5716706.1"/>
    </source>
</evidence>
<protein>
    <submittedName>
        <fullName evidence="3">Single-stranded DNA-binding protein</fullName>
    </submittedName>
</protein>
<dbReference type="InterPro" id="IPR012340">
    <property type="entry name" value="NA-bd_OB-fold"/>
</dbReference>